<dbReference type="SUPFAM" id="SSF49464">
    <property type="entry name" value="Carboxypeptidase regulatory domain-like"/>
    <property type="match status" value="1"/>
</dbReference>
<dbReference type="InterPro" id="IPR008969">
    <property type="entry name" value="CarboxyPept-like_regulatory"/>
</dbReference>
<dbReference type="Proteomes" id="UP000251545">
    <property type="component" value="Unassembled WGS sequence"/>
</dbReference>
<name>A0A362X014_9FLAO</name>
<gene>
    <name evidence="2" type="ORF">CLV33_105223</name>
</gene>
<keyword evidence="2" id="KW-0645">Protease</keyword>
<accession>A0A362X014</accession>
<dbReference type="Gene3D" id="2.60.40.1120">
    <property type="entry name" value="Carboxypeptidase-like, regulatory domain"/>
    <property type="match status" value="1"/>
</dbReference>
<dbReference type="Pfam" id="PF18939">
    <property type="entry name" value="DUF5686"/>
    <property type="match status" value="1"/>
</dbReference>
<dbReference type="AlphaFoldDB" id="A0A362X014"/>
<dbReference type="RefSeq" id="WP_105473816.1">
    <property type="nucleotide sequence ID" value="NZ_PVEO01000005.1"/>
</dbReference>
<keyword evidence="2" id="KW-0378">Hydrolase</keyword>
<evidence type="ECO:0000256" key="1">
    <source>
        <dbReference type="SAM" id="SignalP"/>
    </source>
</evidence>
<keyword evidence="2" id="KW-0121">Carboxypeptidase</keyword>
<keyword evidence="1" id="KW-0732">Signal</keyword>
<sequence length="835" mass="96033">MKIKLLFALFLLNICAVIAQTKVSGYVFDEFNAPVSFANVIFSGSTEGTITDENGKFYLESDENYTALTVSFIGYETLNYPLEKRVSYNLKFVLKEEAAQLDQVVIISGKQPKKNNPAIDILRKIWANKRSNGLKQFNQYQYDKYEKVEFDINTIDSALIKSKLFKGMEFVFKEVDTSRVTGKTYLPMFINEAVSKVYGDNILNKVKEDLQGNKNSGFSDNQVIIDFVDDLYSDFNVYDNYLKFFDKSFVSPLSRTGISTYNYVLTDSAYIDNKWCYNIIYYPRRKNELTFKGDFWVADTTYALKEINLQASKSANINWVKDIYIEQEYEVLNDSVFLVKRDYMMSDFAFTKKEQSRGIYGKRTTLYDNYKFNIPKDKKFYDKEVYNYDKDVYDRDDAFWEENRLEALNKDEKGVYKMLDTLKTVKKFKRLYNLGSILASGYIEFNTLPLDYGPIFSTFGFNDVEGLRLRTGGRTYFGRNDLWRLEGFLAYGFKDDKFKYGMSGKWLLDKRSRLIISGGNRRDVEQMGASLTNSTDVLGRSLASSAVVTAGANDKLTAINLTSFAVEAEPFRNLVLRLGANYRTLESASPTFSLDYNTPNGVKSEIKQYESTFSAAYFPGRKMTGFGVERKTANDDFARLFAQISRGDKSILNSDFNYTKVQLSYLQPWQLGGFGRLVSSIEVGKTYGEVPLGLLNVIPGNQTYFSIYNTFSQLDFYEFVSDEYASFHLEHNFNGRFFSRIPFLRKLNLREIISVRGVIANISNENIAISNVPSNPANLQLVAPSQEPYYEYSFGIGNIFKVFRIDFNFRGNYKDDTLYPDARKFGVTGSFGFYF</sequence>
<feature type="signal peptide" evidence="1">
    <location>
        <begin position="1"/>
        <end position="19"/>
    </location>
</feature>
<dbReference type="GO" id="GO:0004180">
    <property type="term" value="F:carboxypeptidase activity"/>
    <property type="evidence" value="ECO:0007669"/>
    <property type="project" value="UniProtKB-KW"/>
</dbReference>
<feature type="chain" id="PRO_5016949637" evidence="1">
    <location>
        <begin position="20"/>
        <end position="835"/>
    </location>
</feature>
<dbReference type="Pfam" id="PF13715">
    <property type="entry name" value="CarbopepD_reg_2"/>
    <property type="match status" value="1"/>
</dbReference>
<dbReference type="InterPro" id="IPR043741">
    <property type="entry name" value="DUF5686"/>
</dbReference>
<evidence type="ECO:0000313" key="2">
    <source>
        <dbReference type="EMBL" id="PQV48367.1"/>
    </source>
</evidence>
<evidence type="ECO:0000313" key="3">
    <source>
        <dbReference type="Proteomes" id="UP000251545"/>
    </source>
</evidence>
<proteinExistence type="predicted"/>
<protein>
    <submittedName>
        <fullName evidence="2">Carboxypeptidase-like protein</fullName>
    </submittedName>
</protein>
<comment type="caution">
    <text evidence="2">The sequence shown here is derived from an EMBL/GenBank/DDBJ whole genome shotgun (WGS) entry which is preliminary data.</text>
</comment>
<reference evidence="2 3" key="1">
    <citation type="submission" date="2018-02" db="EMBL/GenBank/DDBJ databases">
        <title>Genomic Encyclopedia of Archaeal and Bacterial Type Strains, Phase II (KMG-II): from individual species to whole genera.</title>
        <authorList>
            <person name="Goeker M."/>
        </authorList>
    </citation>
    <scope>NUCLEOTIDE SEQUENCE [LARGE SCALE GENOMIC DNA]</scope>
    <source>
        <strain evidence="2 3">DSM 21165</strain>
    </source>
</reference>
<dbReference type="EMBL" id="PVEO01000005">
    <property type="protein sequence ID" value="PQV48367.1"/>
    <property type="molecule type" value="Genomic_DNA"/>
</dbReference>
<organism evidence="2 3">
    <name type="scientific">Jejuia pallidilutea</name>
    <dbReference type="NCBI Taxonomy" id="504487"/>
    <lineage>
        <taxon>Bacteria</taxon>
        <taxon>Pseudomonadati</taxon>
        <taxon>Bacteroidota</taxon>
        <taxon>Flavobacteriia</taxon>
        <taxon>Flavobacteriales</taxon>
        <taxon>Flavobacteriaceae</taxon>
        <taxon>Jejuia</taxon>
    </lineage>
</organism>